<feature type="transmembrane region" description="Helical" evidence="1">
    <location>
        <begin position="28"/>
        <end position="49"/>
    </location>
</feature>
<accession>A0A1C3H6M2</accession>
<feature type="transmembrane region" description="Helical" evidence="1">
    <location>
        <begin position="133"/>
        <end position="158"/>
    </location>
</feature>
<evidence type="ECO:0000313" key="2">
    <source>
        <dbReference type="EMBL" id="SAM70779.1"/>
    </source>
</evidence>
<sequence length="165" mass="19405">MITAHAPAGYIGAQLLRRLKPAHLSARAWSLYGAISGILPDIDMLWFYLVDHRRVHHHRYLTHWPSLWLLALVIAFLFWRRTHRPVAAIALLFTVNGMVHLCLDSIVGDILWLMPWRDTPYSLFTVTARYQPWWLNFIFHWVFLMELAIWAVAAGIFLHNRRKTP</sequence>
<feature type="transmembrane region" description="Helical" evidence="1">
    <location>
        <begin position="61"/>
        <end position="79"/>
    </location>
</feature>
<gene>
    <name evidence="2" type="ORF">CHUV0807_2233</name>
</gene>
<name>A0A1C3H6M2_9GAMM</name>
<keyword evidence="1" id="KW-1133">Transmembrane helix</keyword>
<dbReference type="AlphaFoldDB" id="A0A1C3H6M2"/>
<feature type="transmembrane region" description="Helical" evidence="1">
    <location>
        <begin position="86"/>
        <end position="113"/>
    </location>
</feature>
<dbReference type="RefSeq" id="WP_079541922.1">
    <property type="nucleotide sequence ID" value="NZ_FKLO01000076.1"/>
</dbReference>
<keyword evidence="1" id="KW-0472">Membrane</keyword>
<organism evidence="2 3">
    <name type="scientific">Cardiobacterium hominis</name>
    <dbReference type="NCBI Taxonomy" id="2718"/>
    <lineage>
        <taxon>Bacteria</taxon>
        <taxon>Pseudomonadati</taxon>
        <taxon>Pseudomonadota</taxon>
        <taxon>Gammaproteobacteria</taxon>
        <taxon>Cardiobacteriales</taxon>
        <taxon>Cardiobacteriaceae</taxon>
        <taxon>Cardiobacterium</taxon>
    </lineage>
</organism>
<evidence type="ECO:0000256" key="1">
    <source>
        <dbReference type="SAM" id="Phobius"/>
    </source>
</evidence>
<dbReference type="Pfam" id="PF04307">
    <property type="entry name" value="YdjM"/>
    <property type="match status" value="1"/>
</dbReference>
<proteinExistence type="predicted"/>
<keyword evidence="1" id="KW-0812">Transmembrane</keyword>
<protein>
    <submittedName>
        <fullName evidence="2">Membrane protein</fullName>
    </submittedName>
</protein>
<dbReference type="InterPro" id="IPR007404">
    <property type="entry name" value="YdjM-like"/>
</dbReference>
<evidence type="ECO:0000313" key="3">
    <source>
        <dbReference type="Proteomes" id="UP000190837"/>
    </source>
</evidence>
<dbReference type="Proteomes" id="UP000190837">
    <property type="component" value="Unassembled WGS sequence"/>
</dbReference>
<dbReference type="EMBL" id="FKLO01000076">
    <property type="protein sequence ID" value="SAM70779.1"/>
    <property type="molecule type" value="Genomic_DNA"/>
</dbReference>
<reference evidence="3" key="1">
    <citation type="submission" date="2016-04" db="EMBL/GenBank/DDBJ databases">
        <authorList>
            <person name="Tagini F."/>
        </authorList>
    </citation>
    <scope>NUCLEOTIDE SEQUENCE [LARGE SCALE GENOMIC DNA]</scope>
    <source>
        <strain evidence="3">CHUV0807</strain>
    </source>
</reference>